<protein>
    <submittedName>
        <fullName evidence="2">Uncharacterized protein</fullName>
    </submittedName>
</protein>
<dbReference type="Proteomes" id="UP000192674">
    <property type="component" value="Unassembled WGS sequence"/>
</dbReference>
<keyword evidence="1" id="KW-0812">Transmembrane</keyword>
<evidence type="ECO:0000313" key="3">
    <source>
        <dbReference type="Proteomes" id="UP000192674"/>
    </source>
</evidence>
<accession>A0A1Y5XGM9</accession>
<keyword evidence="1" id="KW-1133">Transmembrane helix</keyword>
<keyword evidence="3" id="KW-1185">Reference proteome</keyword>
<reference evidence="2 3" key="1">
    <citation type="submission" date="2017-04" db="EMBL/GenBank/DDBJ databases">
        <authorList>
            <person name="Afonso C.L."/>
            <person name="Miller P.J."/>
            <person name="Scott M.A."/>
            <person name="Spackman E."/>
            <person name="Goraichik I."/>
            <person name="Dimitrov K.M."/>
            <person name="Suarez D.L."/>
            <person name="Swayne D.E."/>
        </authorList>
    </citation>
    <scope>NUCLEOTIDE SEQUENCE [LARGE SCALE GENOMIC DNA]</scope>
    <source>
        <strain evidence="2 3">DSM 43828</strain>
    </source>
</reference>
<name>A0A1Y5XGM9_KIBAR</name>
<evidence type="ECO:0000256" key="1">
    <source>
        <dbReference type="SAM" id="Phobius"/>
    </source>
</evidence>
<feature type="transmembrane region" description="Helical" evidence="1">
    <location>
        <begin position="139"/>
        <end position="159"/>
    </location>
</feature>
<evidence type="ECO:0000313" key="2">
    <source>
        <dbReference type="EMBL" id="SMC92764.1"/>
    </source>
</evidence>
<feature type="transmembrane region" description="Helical" evidence="1">
    <location>
        <begin position="59"/>
        <end position="77"/>
    </location>
</feature>
<organism evidence="2 3">
    <name type="scientific">Kibdelosporangium aridum</name>
    <dbReference type="NCBI Taxonomy" id="2030"/>
    <lineage>
        <taxon>Bacteria</taxon>
        <taxon>Bacillati</taxon>
        <taxon>Actinomycetota</taxon>
        <taxon>Actinomycetes</taxon>
        <taxon>Pseudonocardiales</taxon>
        <taxon>Pseudonocardiaceae</taxon>
        <taxon>Kibdelosporangium</taxon>
    </lineage>
</organism>
<keyword evidence="1" id="KW-0472">Membrane</keyword>
<sequence length="171" mass="18132">MKRLVTVIQLLLAATFAISAIGAALFGPQAQERGIAEIQRQGFPASYLADHGLAFDENALNIVLPILIAIGLAVLALKGNRTISLIVHPILIVLGATVMAAQVFIESSVQSYLENTTVDVPALVAAAKSAFPAWYPVNVHARFILATVGSLVVIIVLVWQRNREGAALAKV</sequence>
<dbReference type="EMBL" id="FWXV01000002">
    <property type="protein sequence ID" value="SMC92764.1"/>
    <property type="molecule type" value="Genomic_DNA"/>
</dbReference>
<proteinExistence type="predicted"/>
<feature type="transmembrane region" description="Helical" evidence="1">
    <location>
        <begin position="84"/>
        <end position="105"/>
    </location>
</feature>
<gene>
    <name evidence="2" type="ORF">SAMN05661093_02880</name>
</gene>
<dbReference type="AlphaFoldDB" id="A0A1Y5XGM9"/>